<dbReference type="PANTHER" id="PTHR10015">
    <property type="entry name" value="HEAT SHOCK TRANSCRIPTION FACTOR"/>
    <property type="match status" value="1"/>
</dbReference>
<evidence type="ECO:0000259" key="5">
    <source>
        <dbReference type="SMART" id="SM00415"/>
    </source>
</evidence>
<dbReference type="GO" id="GO:0003700">
    <property type="term" value="F:DNA-binding transcription factor activity"/>
    <property type="evidence" value="ECO:0007669"/>
    <property type="project" value="InterPro"/>
</dbReference>
<dbReference type="Pfam" id="PF00447">
    <property type="entry name" value="HSF_DNA-bind"/>
    <property type="match status" value="1"/>
</dbReference>
<dbReference type="Gene3D" id="1.10.10.10">
    <property type="entry name" value="Winged helix-like DNA-binding domain superfamily/Winged helix DNA-binding domain"/>
    <property type="match status" value="1"/>
</dbReference>
<dbReference type="InterPro" id="IPR036390">
    <property type="entry name" value="WH_DNA-bd_sf"/>
</dbReference>
<keyword evidence="3" id="KW-0539">Nucleus</keyword>
<dbReference type="SMART" id="SM00415">
    <property type="entry name" value="HSF"/>
    <property type="match status" value="1"/>
</dbReference>
<comment type="caution">
    <text evidence="6">The sequence shown here is derived from an EMBL/GenBank/DDBJ whole genome shotgun (WGS) entry which is preliminary data.</text>
</comment>
<dbReference type="Proteomes" id="UP001153069">
    <property type="component" value="Unassembled WGS sequence"/>
</dbReference>
<comment type="subcellular location">
    <subcellularLocation>
        <location evidence="1">Nucleus</location>
    </subcellularLocation>
</comment>
<accession>A0A9N8DM33</accession>
<proteinExistence type="inferred from homology"/>
<dbReference type="GO" id="GO:0005634">
    <property type="term" value="C:nucleus"/>
    <property type="evidence" value="ECO:0007669"/>
    <property type="project" value="UniProtKB-SubCell"/>
</dbReference>
<evidence type="ECO:0000313" key="6">
    <source>
        <dbReference type="EMBL" id="CAB9505503.1"/>
    </source>
</evidence>
<sequence>MHPYFLQGRVMMGGGGVRAVGVPVPLMPAPPVPATASTGTGTAAAPGPQPAVFLASQAQAMGWPSSDETRLLLNLQFQQQHQQQHQQHFLPGAPMAMPAHAMPMGQNGKWNTAVAAPKDNPFAGLGNFSKIEPFPERLHRLLQEVEAQGQSHIISWVNNGEAFEIHQSDRFFAEIVPRYFKQSRLSSFKRQLGLYGFQLCAPSHQVTRGGTGHGYYSHPCFRRDSPELCRRMRRTGLSKAKKGAQDSAK</sequence>
<dbReference type="EMBL" id="CAICTM010000232">
    <property type="protein sequence ID" value="CAB9505503.1"/>
    <property type="molecule type" value="Genomic_DNA"/>
</dbReference>
<reference evidence="6" key="1">
    <citation type="submission" date="2020-06" db="EMBL/GenBank/DDBJ databases">
        <authorList>
            <consortium name="Plant Systems Biology data submission"/>
        </authorList>
    </citation>
    <scope>NUCLEOTIDE SEQUENCE</scope>
    <source>
        <strain evidence="6">D6</strain>
    </source>
</reference>
<organism evidence="6 7">
    <name type="scientific">Seminavis robusta</name>
    <dbReference type="NCBI Taxonomy" id="568900"/>
    <lineage>
        <taxon>Eukaryota</taxon>
        <taxon>Sar</taxon>
        <taxon>Stramenopiles</taxon>
        <taxon>Ochrophyta</taxon>
        <taxon>Bacillariophyta</taxon>
        <taxon>Bacillariophyceae</taxon>
        <taxon>Bacillariophycidae</taxon>
        <taxon>Naviculales</taxon>
        <taxon>Naviculaceae</taxon>
        <taxon>Seminavis</taxon>
    </lineage>
</organism>
<dbReference type="InterPro" id="IPR000232">
    <property type="entry name" value="HSF_DNA-bd"/>
</dbReference>
<keyword evidence="2" id="KW-0238">DNA-binding</keyword>
<dbReference type="OrthoDB" id="60033at2759"/>
<evidence type="ECO:0000256" key="1">
    <source>
        <dbReference type="ARBA" id="ARBA00004123"/>
    </source>
</evidence>
<keyword evidence="7" id="KW-1185">Reference proteome</keyword>
<name>A0A9N8DM33_9STRA</name>
<feature type="domain" description="HSF-type DNA-binding" evidence="5">
    <location>
        <begin position="133"/>
        <end position="235"/>
    </location>
</feature>
<dbReference type="PRINTS" id="PR00056">
    <property type="entry name" value="HSFDOMAIN"/>
</dbReference>
<dbReference type="InterPro" id="IPR036388">
    <property type="entry name" value="WH-like_DNA-bd_sf"/>
</dbReference>
<dbReference type="PANTHER" id="PTHR10015:SF206">
    <property type="entry name" value="HSF-TYPE DNA-BINDING DOMAIN-CONTAINING PROTEIN"/>
    <property type="match status" value="1"/>
</dbReference>
<dbReference type="GO" id="GO:0043565">
    <property type="term" value="F:sequence-specific DNA binding"/>
    <property type="evidence" value="ECO:0007669"/>
    <property type="project" value="InterPro"/>
</dbReference>
<comment type="similarity">
    <text evidence="4">Belongs to the HSF family.</text>
</comment>
<evidence type="ECO:0000256" key="3">
    <source>
        <dbReference type="ARBA" id="ARBA00023242"/>
    </source>
</evidence>
<dbReference type="SUPFAM" id="SSF46785">
    <property type="entry name" value="Winged helix' DNA-binding domain"/>
    <property type="match status" value="1"/>
</dbReference>
<evidence type="ECO:0000313" key="7">
    <source>
        <dbReference type="Proteomes" id="UP001153069"/>
    </source>
</evidence>
<gene>
    <name evidence="6" type="ORF">SEMRO_233_G094210.1</name>
</gene>
<dbReference type="AlphaFoldDB" id="A0A9N8DM33"/>
<protein>
    <submittedName>
        <fullName evidence="6">Shock factor protein 4</fullName>
    </submittedName>
</protein>
<evidence type="ECO:0000256" key="4">
    <source>
        <dbReference type="RuleBase" id="RU004020"/>
    </source>
</evidence>
<evidence type="ECO:0000256" key="2">
    <source>
        <dbReference type="ARBA" id="ARBA00023125"/>
    </source>
</evidence>